<dbReference type="Gene3D" id="3.30.980.10">
    <property type="entry name" value="Threonyl-trna Synthetase, Chain A, domain 2"/>
    <property type="match status" value="1"/>
</dbReference>
<dbReference type="FunFam" id="3.10.310.40:FF:000001">
    <property type="entry name" value="Alanine--tRNA ligase"/>
    <property type="match status" value="1"/>
</dbReference>
<comment type="cofactor">
    <cofactor evidence="14">
        <name>Zn(2+)</name>
        <dbReference type="ChEBI" id="CHEBI:29105"/>
    </cofactor>
    <text evidence="14">Binds 1 zinc ion per subunit.</text>
</comment>
<keyword evidence="11 14" id="KW-0030">Aminoacyl-tRNA synthetase</keyword>
<dbReference type="InterPro" id="IPR012947">
    <property type="entry name" value="tRNA_SAD"/>
</dbReference>
<dbReference type="Gene3D" id="3.30.54.20">
    <property type="match status" value="1"/>
</dbReference>
<evidence type="ECO:0000259" key="16">
    <source>
        <dbReference type="PROSITE" id="PS50860"/>
    </source>
</evidence>
<keyword evidence="3 14" id="KW-0820">tRNA-binding</keyword>
<evidence type="ECO:0000256" key="4">
    <source>
        <dbReference type="ARBA" id="ARBA00022598"/>
    </source>
</evidence>
<keyword evidence="6 14" id="KW-0547">Nucleotide-binding</keyword>
<feature type="coiled-coil region" evidence="15">
    <location>
        <begin position="709"/>
        <end position="754"/>
    </location>
</feature>
<evidence type="ECO:0000256" key="9">
    <source>
        <dbReference type="ARBA" id="ARBA00022884"/>
    </source>
</evidence>
<comment type="domain">
    <text evidence="14">Consists of three domains; the N-terminal catalytic domain, the editing domain and the C-terminal C-Ala domain. The editing domain removes incorrectly charged amino acids, while the C-Ala domain, along with tRNA(Ala), serves as a bridge to cooperatively bring together the editing and aminoacylation centers thus stimulating deacylation of misacylated tRNAs.</text>
</comment>
<evidence type="ECO:0000256" key="6">
    <source>
        <dbReference type="ARBA" id="ARBA00022741"/>
    </source>
</evidence>
<dbReference type="PROSITE" id="PS50860">
    <property type="entry name" value="AA_TRNA_LIGASE_II_ALA"/>
    <property type="match status" value="1"/>
</dbReference>
<dbReference type="Gene3D" id="3.30.930.10">
    <property type="entry name" value="Bira Bifunctional Protein, Domain 2"/>
    <property type="match status" value="1"/>
</dbReference>
<dbReference type="PRINTS" id="PR00980">
    <property type="entry name" value="TRNASYNTHALA"/>
</dbReference>
<dbReference type="EC" id="6.1.1.7" evidence="14"/>
<dbReference type="InterPro" id="IPR003156">
    <property type="entry name" value="DHHA1_dom"/>
</dbReference>
<organism evidence="17 18">
    <name type="scientific">Geosporobacter subterraneus DSM 17957</name>
    <dbReference type="NCBI Taxonomy" id="1121919"/>
    <lineage>
        <taxon>Bacteria</taxon>
        <taxon>Bacillati</taxon>
        <taxon>Bacillota</taxon>
        <taxon>Clostridia</taxon>
        <taxon>Peptostreptococcales</taxon>
        <taxon>Thermotaleaceae</taxon>
        <taxon>Geosporobacter</taxon>
    </lineage>
</organism>
<keyword evidence="15" id="KW-0175">Coiled coil</keyword>
<name>A0A1M6BWN2_9FIRM</name>
<dbReference type="Pfam" id="PF01411">
    <property type="entry name" value="tRNA-synt_2c"/>
    <property type="match status" value="1"/>
</dbReference>
<dbReference type="GO" id="GO:0008270">
    <property type="term" value="F:zinc ion binding"/>
    <property type="evidence" value="ECO:0007669"/>
    <property type="project" value="UniProtKB-UniRule"/>
</dbReference>
<evidence type="ECO:0000313" key="18">
    <source>
        <dbReference type="Proteomes" id="UP000184536"/>
    </source>
</evidence>
<reference evidence="18" key="1">
    <citation type="submission" date="2016-11" db="EMBL/GenBank/DDBJ databases">
        <authorList>
            <person name="Varghese N."/>
            <person name="Submissions S."/>
        </authorList>
    </citation>
    <scope>NUCLEOTIDE SEQUENCE [LARGE SCALE GENOMIC DNA]</scope>
    <source>
        <strain evidence="18">DSM 17957</strain>
    </source>
</reference>
<dbReference type="Gene3D" id="2.40.30.130">
    <property type="match status" value="1"/>
</dbReference>
<dbReference type="PANTHER" id="PTHR11777:SF9">
    <property type="entry name" value="ALANINE--TRNA LIGASE, CYTOPLASMIC"/>
    <property type="match status" value="1"/>
</dbReference>
<comment type="function">
    <text evidence="12 14">Catalyzes the attachment of alanine to tRNA(Ala) in a two-step reaction: alanine is first activated by ATP to form Ala-AMP and then transferred to the acceptor end of tRNA(Ala). Also edits incorrectly charged Ser-tRNA(Ala) and Gly-tRNA(Ala) via its editing domain.</text>
</comment>
<evidence type="ECO:0000256" key="2">
    <source>
        <dbReference type="ARBA" id="ARBA00008226"/>
    </source>
</evidence>
<dbReference type="GO" id="GO:0002161">
    <property type="term" value="F:aminoacyl-tRNA deacylase activity"/>
    <property type="evidence" value="ECO:0007669"/>
    <property type="project" value="TreeGrafter"/>
</dbReference>
<dbReference type="OrthoDB" id="9803884at2"/>
<sequence length="879" mass="98597">MEKMSLNDIRSSFLNFFASKNHYVGKSYSLVPENDKSLLLINSGMAPLKPFFMGIDTPPNKRMVTCQKCIRTGDIENVGKTARHGTFFEMLGNFSFGDYFKVESIQWGWEYVTEHLKMPVEKLWVSVYEQDDDAYEIWNKTIGVPAERIVRLGKADNFWEIGLGPCGPCSEIYFDRGEKYGCGHENCKPGCDCDRYVEFWNHVFTQFDKDEQGNYNPLPKPNIDTGMGLERVACIMQGVDSIFEVDTMQQILEGVTTLSNQKYGVSSKSDISIRIITDHIRSVTFMVSDGIMPSNEGRGYVLRRLLRRAAKHGKQLGIQDTFLTALVDRVIAVSGQAYPELIEKQEYIKKVISVEEDRFRETIDQGSEILRGFVEELKQQKKTCLSGENAFKLYDTYGFPIELTKEILEEERIEIDEAGFKEEMEKQRVRARSARQNMEDEGWKEDIFSKLSADIRSTFEGYGNTQTEGKVLAIMKNGEAVDTAMQNDEVILILDRTPFYPEGGGQIGDKGFMENEAVKVEIFDCRKGNNERILHYGKVVEGTLAVNTQIKAIVDRELRKATERNHTATHLLHKALKETVGQHVEQAGSYVTPDRLRFDFSHFQALTTEEIDRIEESINERILMGLGVKAENMSLEEAKKIGATALFGEKYGNTVRVVSIDGYSIELCGGTHIENIGQIGIFKIISEGGVAAGVRRIEAVTGLKAYETIKEKENKLSELSKLLKTSEKELVHKTESLIQELKGAQKELEALKLKLASGSIDEILENAYRIKDLKVVSYRLEGLDMDSLRNLADKVRDRIGSGVVVLGTADQDKVNFVAMATDDAVKQGIHAGNIIKEVAKIAGGGGGGRPNMAQAGAKDVAKLEEALQKVEELVRSQLK</sequence>
<keyword evidence="18" id="KW-1185">Reference proteome</keyword>
<dbReference type="PANTHER" id="PTHR11777">
    <property type="entry name" value="ALANYL-TRNA SYNTHETASE"/>
    <property type="match status" value="1"/>
</dbReference>
<dbReference type="Pfam" id="PF02272">
    <property type="entry name" value="DHHA1"/>
    <property type="match status" value="1"/>
</dbReference>
<dbReference type="GO" id="GO:0004813">
    <property type="term" value="F:alanine-tRNA ligase activity"/>
    <property type="evidence" value="ECO:0007669"/>
    <property type="project" value="UniProtKB-UniRule"/>
</dbReference>
<feature type="domain" description="Alanyl-transfer RNA synthetases family profile" evidence="16">
    <location>
        <begin position="4"/>
        <end position="711"/>
    </location>
</feature>
<dbReference type="EMBL" id="FQZV01000003">
    <property type="protein sequence ID" value="SHI52934.1"/>
    <property type="molecule type" value="Genomic_DNA"/>
</dbReference>
<dbReference type="STRING" id="1121919.SAMN02745975_00079"/>
<comment type="catalytic activity">
    <reaction evidence="13 14">
        <text>tRNA(Ala) + L-alanine + ATP = L-alanyl-tRNA(Ala) + AMP + diphosphate</text>
        <dbReference type="Rhea" id="RHEA:12540"/>
        <dbReference type="Rhea" id="RHEA-COMP:9657"/>
        <dbReference type="Rhea" id="RHEA-COMP:9923"/>
        <dbReference type="ChEBI" id="CHEBI:30616"/>
        <dbReference type="ChEBI" id="CHEBI:33019"/>
        <dbReference type="ChEBI" id="CHEBI:57972"/>
        <dbReference type="ChEBI" id="CHEBI:78442"/>
        <dbReference type="ChEBI" id="CHEBI:78497"/>
        <dbReference type="ChEBI" id="CHEBI:456215"/>
        <dbReference type="EC" id="6.1.1.7"/>
    </reaction>
</comment>
<dbReference type="RefSeq" id="WP_110939396.1">
    <property type="nucleotide sequence ID" value="NZ_FQZV01000003.1"/>
</dbReference>
<comment type="similarity">
    <text evidence="2 14">Belongs to the class-II aminoacyl-tRNA synthetase family.</text>
</comment>
<proteinExistence type="inferred from homology"/>
<dbReference type="InterPro" id="IPR023033">
    <property type="entry name" value="Ala_tRNA_ligase_euk/bac"/>
</dbReference>
<dbReference type="InterPro" id="IPR018163">
    <property type="entry name" value="Thr/Ala-tRNA-synth_IIc_edit"/>
</dbReference>
<evidence type="ECO:0000256" key="15">
    <source>
        <dbReference type="SAM" id="Coils"/>
    </source>
</evidence>
<dbReference type="SUPFAM" id="SSF50447">
    <property type="entry name" value="Translation proteins"/>
    <property type="match status" value="1"/>
</dbReference>
<keyword evidence="14" id="KW-0963">Cytoplasm</keyword>
<dbReference type="InterPro" id="IPR018164">
    <property type="entry name" value="Ala-tRNA-synth_IIc_N"/>
</dbReference>
<keyword evidence="5 14" id="KW-0479">Metal-binding</keyword>
<dbReference type="GO" id="GO:0000049">
    <property type="term" value="F:tRNA binding"/>
    <property type="evidence" value="ECO:0007669"/>
    <property type="project" value="UniProtKB-KW"/>
</dbReference>
<protein>
    <recommendedName>
        <fullName evidence="14">Alanine--tRNA ligase</fullName>
        <ecNumber evidence="14">6.1.1.7</ecNumber>
    </recommendedName>
    <alternativeName>
        <fullName evidence="14">Alanyl-tRNA synthetase</fullName>
        <shortName evidence="14">AlaRS</shortName>
    </alternativeName>
</protein>
<dbReference type="Gene3D" id="3.10.310.40">
    <property type="match status" value="1"/>
</dbReference>
<evidence type="ECO:0000256" key="13">
    <source>
        <dbReference type="ARBA" id="ARBA00048300"/>
    </source>
</evidence>
<dbReference type="Proteomes" id="UP000184536">
    <property type="component" value="Unassembled WGS sequence"/>
</dbReference>
<keyword evidence="7 14" id="KW-0862">Zinc</keyword>
<dbReference type="SUPFAM" id="SSF101353">
    <property type="entry name" value="Putative anticodon-binding domain of alanyl-tRNA synthetase (AlaRS)"/>
    <property type="match status" value="1"/>
</dbReference>
<dbReference type="Gene3D" id="6.10.250.550">
    <property type="match status" value="1"/>
</dbReference>
<evidence type="ECO:0000256" key="5">
    <source>
        <dbReference type="ARBA" id="ARBA00022723"/>
    </source>
</evidence>
<dbReference type="InterPro" id="IPR018162">
    <property type="entry name" value="Ala-tRNA-ligase_IIc_anticod-bd"/>
</dbReference>
<evidence type="ECO:0000256" key="8">
    <source>
        <dbReference type="ARBA" id="ARBA00022840"/>
    </source>
</evidence>
<dbReference type="InterPro" id="IPR009000">
    <property type="entry name" value="Transl_B-barrel_sf"/>
</dbReference>
<dbReference type="CDD" id="cd00673">
    <property type="entry name" value="AlaRS_core"/>
    <property type="match status" value="1"/>
</dbReference>
<dbReference type="SUPFAM" id="SSF55186">
    <property type="entry name" value="ThrRS/AlaRS common domain"/>
    <property type="match status" value="1"/>
</dbReference>
<evidence type="ECO:0000256" key="10">
    <source>
        <dbReference type="ARBA" id="ARBA00022917"/>
    </source>
</evidence>
<keyword evidence="8 14" id="KW-0067">ATP-binding</keyword>
<dbReference type="GO" id="GO:0016740">
    <property type="term" value="F:transferase activity"/>
    <property type="evidence" value="ECO:0007669"/>
    <property type="project" value="UniProtKB-ARBA"/>
</dbReference>
<dbReference type="InterPro" id="IPR050058">
    <property type="entry name" value="Ala-tRNA_ligase"/>
</dbReference>
<evidence type="ECO:0000256" key="3">
    <source>
        <dbReference type="ARBA" id="ARBA00022555"/>
    </source>
</evidence>
<evidence type="ECO:0000313" key="17">
    <source>
        <dbReference type="EMBL" id="SHI52934.1"/>
    </source>
</evidence>
<dbReference type="InterPro" id="IPR018165">
    <property type="entry name" value="Ala-tRNA-synth_IIc_core"/>
</dbReference>
<dbReference type="SMART" id="SM00863">
    <property type="entry name" value="tRNA_SAD"/>
    <property type="match status" value="1"/>
</dbReference>
<dbReference type="AlphaFoldDB" id="A0A1M6BWN2"/>
<dbReference type="SUPFAM" id="SSF55681">
    <property type="entry name" value="Class II aaRS and biotin synthetases"/>
    <property type="match status" value="1"/>
</dbReference>
<feature type="binding site" evidence="14">
    <location>
        <position position="566"/>
    </location>
    <ligand>
        <name>Zn(2+)</name>
        <dbReference type="ChEBI" id="CHEBI:29105"/>
    </ligand>
</feature>
<dbReference type="InterPro" id="IPR045864">
    <property type="entry name" value="aa-tRNA-synth_II/BPL/LPL"/>
</dbReference>
<dbReference type="FunFam" id="2.40.30.130:FF:000001">
    <property type="entry name" value="Alanine--tRNA ligase"/>
    <property type="match status" value="1"/>
</dbReference>
<dbReference type="GO" id="GO:0005524">
    <property type="term" value="F:ATP binding"/>
    <property type="evidence" value="ECO:0007669"/>
    <property type="project" value="UniProtKB-UniRule"/>
</dbReference>
<accession>A0A1M6BWN2</accession>
<dbReference type="Pfam" id="PF07973">
    <property type="entry name" value="tRNA_SAD"/>
    <property type="match status" value="1"/>
</dbReference>
<dbReference type="FunFam" id="3.30.930.10:FF:000004">
    <property type="entry name" value="Alanine--tRNA ligase"/>
    <property type="match status" value="1"/>
</dbReference>
<dbReference type="InterPro" id="IPR002318">
    <property type="entry name" value="Ala-tRNA-lgiase_IIc"/>
</dbReference>
<dbReference type="GO" id="GO:0005829">
    <property type="term" value="C:cytosol"/>
    <property type="evidence" value="ECO:0007669"/>
    <property type="project" value="TreeGrafter"/>
</dbReference>
<evidence type="ECO:0000256" key="14">
    <source>
        <dbReference type="HAMAP-Rule" id="MF_00036"/>
    </source>
</evidence>
<feature type="binding site" evidence="14">
    <location>
        <position position="668"/>
    </location>
    <ligand>
        <name>Zn(2+)</name>
        <dbReference type="ChEBI" id="CHEBI:29105"/>
    </ligand>
</feature>
<comment type="subcellular location">
    <subcellularLocation>
        <location evidence="1 14">Cytoplasm</location>
    </subcellularLocation>
</comment>
<dbReference type="FunFam" id="3.30.980.10:FF:000004">
    <property type="entry name" value="Alanine--tRNA ligase, cytoplasmic"/>
    <property type="match status" value="1"/>
</dbReference>
<dbReference type="NCBIfam" id="TIGR00344">
    <property type="entry name" value="alaS"/>
    <property type="match status" value="1"/>
</dbReference>
<feature type="binding site" evidence="14">
    <location>
        <position position="672"/>
    </location>
    <ligand>
        <name>Zn(2+)</name>
        <dbReference type="ChEBI" id="CHEBI:29105"/>
    </ligand>
</feature>
<keyword evidence="9 14" id="KW-0694">RNA-binding</keyword>
<dbReference type="FunFam" id="3.30.54.20:FF:000001">
    <property type="entry name" value="Alanine--tRNA ligase"/>
    <property type="match status" value="1"/>
</dbReference>
<dbReference type="HAMAP" id="MF_00036_B">
    <property type="entry name" value="Ala_tRNA_synth_B"/>
    <property type="match status" value="1"/>
</dbReference>
<evidence type="ECO:0000256" key="12">
    <source>
        <dbReference type="ARBA" id="ARBA00024779"/>
    </source>
</evidence>
<keyword evidence="10 14" id="KW-0648">Protein biosynthesis</keyword>
<keyword evidence="4 14" id="KW-0436">Ligase</keyword>
<evidence type="ECO:0000256" key="11">
    <source>
        <dbReference type="ARBA" id="ARBA00023146"/>
    </source>
</evidence>
<evidence type="ECO:0000256" key="7">
    <source>
        <dbReference type="ARBA" id="ARBA00022833"/>
    </source>
</evidence>
<evidence type="ECO:0000256" key="1">
    <source>
        <dbReference type="ARBA" id="ARBA00004496"/>
    </source>
</evidence>
<gene>
    <name evidence="14" type="primary">alaS</name>
    <name evidence="17" type="ORF">SAMN02745975_00079</name>
</gene>
<dbReference type="GO" id="GO:0006419">
    <property type="term" value="P:alanyl-tRNA aminoacylation"/>
    <property type="evidence" value="ECO:0007669"/>
    <property type="project" value="UniProtKB-UniRule"/>
</dbReference>
<dbReference type="GO" id="GO:0140096">
    <property type="term" value="F:catalytic activity, acting on a protein"/>
    <property type="evidence" value="ECO:0007669"/>
    <property type="project" value="UniProtKB-ARBA"/>
</dbReference>
<feature type="binding site" evidence="14">
    <location>
        <position position="570"/>
    </location>
    <ligand>
        <name>Zn(2+)</name>
        <dbReference type="ChEBI" id="CHEBI:29105"/>
    </ligand>
</feature>